<feature type="region of interest" description="Disordered" evidence="1">
    <location>
        <begin position="1"/>
        <end position="82"/>
    </location>
</feature>
<dbReference type="InterPro" id="IPR050187">
    <property type="entry name" value="Lipid_Phosphate_FormReg"/>
</dbReference>
<name>A0A5B0QVW1_PUCGR</name>
<dbReference type="PANTHER" id="PTHR12358">
    <property type="entry name" value="SPHINGOSINE KINASE"/>
    <property type="match status" value="1"/>
</dbReference>
<dbReference type="OrthoDB" id="336240at2759"/>
<dbReference type="EMBL" id="VSWC01000002">
    <property type="protein sequence ID" value="KAA1117378.1"/>
    <property type="molecule type" value="Genomic_DNA"/>
</dbReference>
<evidence type="ECO:0000256" key="1">
    <source>
        <dbReference type="SAM" id="MobiDB-lite"/>
    </source>
</evidence>
<evidence type="ECO:0000313" key="4">
    <source>
        <dbReference type="Proteomes" id="UP000324748"/>
    </source>
</evidence>
<feature type="region of interest" description="Disordered" evidence="1">
    <location>
        <begin position="428"/>
        <end position="448"/>
    </location>
</feature>
<dbReference type="AlphaFoldDB" id="A0A5B0QVW1"/>
<feature type="domain" description="DAGKc" evidence="2">
    <location>
        <begin position="106"/>
        <end position="222"/>
    </location>
</feature>
<sequence length="533" mass="59175">MKTERDYLLYVLPPPPSTTTTTTDPVGEEGRPEQKGGLCWLTFPERPQPGRQETRGTTDGEGPATNGAAGDDQDTPKFFSAPPSHQILNIVRENFVPFLQAQGSSRTEQRWMIIWNDRAGERLAKKWLDRIVLPILNLGGIPTSEIQVYQSRQSGWEDELLEKTDGDRSTKVIILGGDGTISDFLNQAYGSLQERKKRDPDDPSSQIHFDLVIVPLGTANAMFFNTHPKVKELHRPKDILVGLLDALLEPTRRADGLPEPPRPRLPLADVQTLDRTKTVTQESVSFVVTSTALHASILETANQLALQPDYESSGIEVFQRAFLSNVSRTWNASVGLLPSTLDGSIQRYDPTTETLLPVRMETGQDGTLEVRLEGPFSYFTACLVDRLESKFIIAPLRNPDRVPLSEDSSRAATIDLVIIRPTRDPSLKSLLEDPHSSSSSSSSDSQPRKEAITKFVSLVLQNAYQDGDHINLLTDDGLPIVEYYRCGGWVWTPTDQDQTHQVCVDGKVIEIPPDGGSVKCTILSLDHIDIRVY</sequence>
<dbReference type="GO" id="GO:0046512">
    <property type="term" value="P:sphingosine biosynthetic process"/>
    <property type="evidence" value="ECO:0007669"/>
    <property type="project" value="TreeGrafter"/>
</dbReference>
<dbReference type="Gene3D" id="3.40.50.10330">
    <property type="entry name" value="Probable inorganic polyphosphate/atp-NAD kinase, domain 1"/>
    <property type="match status" value="1"/>
</dbReference>
<dbReference type="PROSITE" id="PS50146">
    <property type="entry name" value="DAGK"/>
    <property type="match status" value="1"/>
</dbReference>
<evidence type="ECO:0000313" key="3">
    <source>
        <dbReference type="EMBL" id="KAA1117378.1"/>
    </source>
</evidence>
<comment type="caution">
    <text evidence="3">The sequence shown here is derived from an EMBL/GenBank/DDBJ whole genome shotgun (WGS) entry which is preliminary data.</text>
</comment>
<feature type="compositionally biased region" description="Low complexity" evidence="1">
    <location>
        <begin position="436"/>
        <end position="445"/>
    </location>
</feature>
<dbReference type="SUPFAM" id="SSF111331">
    <property type="entry name" value="NAD kinase/diacylglycerol kinase-like"/>
    <property type="match status" value="1"/>
</dbReference>
<dbReference type="GO" id="GO:0005737">
    <property type="term" value="C:cytoplasm"/>
    <property type="evidence" value="ECO:0007669"/>
    <property type="project" value="TreeGrafter"/>
</dbReference>
<dbReference type="Pfam" id="PF00781">
    <property type="entry name" value="DAGK_cat"/>
    <property type="match status" value="1"/>
</dbReference>
<keyword evidence="4" id="KW-1185">Reference proteome</keyword>
<gene>
    <name evidence="3" type="ORF">PGT21_005557</name>
</gene>
<accession>A0A5B0QVW1</accession>
<dbReference type="GO" id="GO:0001727">
    <property type="term" value="F:lipid kinase activity"/>
    <property type="evidence" value="ECO:0007669"/>
    <property type="project" value="TreeGrafter"/>
</dbReference>
<dbReference type="InterPro" id="IPR017438">
    <property type="entry name" value="ATP-NAD_kinase_N"/>
</dbReference>
<protein>
    <recommendedName>
        <fullName evidence="2">DAGKc domain-containing protein</fullName>
    </recommendedName>
</protein>
<proteinExistence type="predicted"/>
<dbReference type="Proteomes" id="UP000324748">
    <property type="component" value="Unassembled WGS sequence"/>
</dbReference>
<dbReference type="InterPro" id="IPR001206">
    <property type="entry name" value="Diacylglycerol_kinase_cat_dom"/>
</dbReference>
<dbReference type="PANTHER" id="PTHR12358:SF105">
    <property type="entry name" value="DAGKC DOMAIN-CONTAINING PROTEIN"/>
    <property type="match status" value="1"/>
</dbReference>
<evidence type="ECO:0000259" key="2">
    <source>
        <dbReference type="PROSITE" id="PS50146"/>
    </source>
</evidence>
<reference evidence="3 4" key="1">
    <citation type="submission" date="2019-05" db="EMBL/GenBank/DDBJ databases">
        <title>Emergence of the Ug99 lineage of the wheat stem rust pathogen through somatic hybridization.</title>
        <authorList>
            <person name="Li F."/>
            <person name="Upadhyaya N.M."/>
            <person name="Sperschneider J."/>
            <person name="Matny O."/>
            <person name="Nguyen-Phuc H."/>
            <person name="Mago R."/>
            <person name="Raley C."/>
            <person name="Miller M.E."/>
            <person name="Silverstein K.A.T."/>
            <person name="Henningsen E."/>
            <person name="Hirsch C.D."/>
            <person name="Visser B."/>
            <person name="Pretorius Z.A."/>
            <person name="Steffenson B.J."/>
            <person name="Schwessinger B."/>
            <person name="Dodds P.N."/>
            <person name="Figueroa M."/>
        </authorList>
    </citation>
    <scope>NUCLEOTIDE SEQUENCE [LARGE SCALE GENOMIC DNA]</scope>
    <source>
        <strain evidence="3">21-0</strain>
    </source>
</reference>
<dbReference type="GO" id="GO:0016020">
    <property type="term" value="C:membrane"/>
    <property type="evidence" value="ECO:0007669"/>
    <property type="project" value="TreeGrafter"/>
</dbReference>
<organism evidence="3 4">
    <name type="scientific">Puccinia graminis f. sp. tritici</name>
    <dbReference type="NCBI Taxonomy" id="56615"/>
    <lineage>
        <taxon>Eukaryota</taxon>
        <taxon>Fungi</taxon>
        <taxon>Dikarya</taxon>
        <taxon>Basidiomycota</taxon>
        <taxon>Pucciniomycotina</taxon>
        <taxon>Pucciniomycetes</taxon>
        <taxon>Pucciniales</taxon>
        <taxon>Pucciniaceae</taxon>
        <taxon>Puccinia</taxon>
    </lineage>
</organism>
<dbReference type="InterPro" id="IPR016064">
    <property type="entry name" value="NAD/diacylglycerol_kinase_sf"/>
</dbReference>